<keyword evidence="2" id="KW-0677">Repeat</keyword>
<dbReference type="PROSITE" id="PS51450">
    <property type="entry name" value="LRR"/>
    <property type="match status" value="3"/>
</dbReference>
<accession>A0A1G4IC54</accession>
<protein>
    <submittedName>
        <fullName evidence="5">Leucine-rich repeat protein (LRRP), putative</fullName>
    </submittedName>
</protein>
<dbReference type="InterPro" id="IPR003591">
    <property type="entry name" value="Leu-rich_rpt_typical-subtyp"/>
</dbReference>
<dbReference type="Proteomes" id="UP000195570">
    <property type="component" value="Unassembled WGS sequence"/>
</dbReference>
<keyword evidence="1" id="KW-0433">Leucine-rich repeat</keyword>
<dbReference type="SUPFAM" id="SSF52075">
    <property type="entry name" value="Outer arm dynein light chain 1"/>
    <property type="match status" value="1"/>
</dbReference>
<feature type="compositionally biased region" description="Polar residues" evidence="4">
    <location>
        <begin position="1"/>
        <end position="10"/>
    </location>
</feature>
<evidence type="ECO:0000256" key="4">
    <source>
        <dbReference type="SAM" id="MobiDB-lite"/>
    </source>
</evidence>
<proteinExistence type="predicted"/>
<dbReference type="SMART" id="SM00369">
    <property type="entry name" value="LRR_TYP"/>
    <property type="match status" value="4"/>
</dbReference>
<dbReference type="InterPro" id="IPR032675">
    <property type="entry name" value="LRR_dom_sf"/>
</dbReference>
<evidence type="ECO:0000313" key="6">
    <source>
        <dbReference type="Proteomes" id="UP000195570"/>
    </source>
</evidence>
<reference evidence="5" key="1">
    <citation type="submission" date="2016-09" db="EMBL/GenBank/DDBJ databases">
        <authorList>
            <person name="Hebert L."/>
            <person name="Moumen B."/>
        </authorList>
    </citation>
    <scope>NUCLEOTIDE SEQUENCE [LARGE SCALE GENOMIC DNA]</scope>
    <source>
        <strain evidence="5">OVI</strain>
    </source>
</reference>
<dbReference type="PANTHER" id="PTHR46652">
    <property type="entry name" value="LEUCINE-RICH REPEAT AND IQ DOMAIN-CONTAINING PROTEIN 1-RELATED"/>
    <property type="match status" value="1"/>
</dbReference>
<feature type="coiled-coil region" evidence="3">
    <location>
        <begin position="410"/>
        <end position="458"/>
    </location>
</feature>
<gene>
    <name evidence="5" type="ORF">TEOVI_000114600</name>
</gene>
<dbReference type="VEuPathDB" id="TriTrypDB:TEOVI_000114600"/>
<feature type="coiled-coil region" evidence="3">
    <location>
        <begin position="712"/>
        <end position="859"/>
    </location>
</feature>
<dbReference type="RefSeq" id="XP_067080530.1">
    <property type="nucleotide sequence ID" value="XM_067224429.1"/>
</dbReference>
<evidence type="ECO:0000313" key="5">
    <source>
        <dbReference type="EMBL" id="SCU69580.1"/>
    </source>
</evidence>
<dbReference type="AlphaFoldDB" id="A0A1G4IC54"/>
<evidence type="ECO:0000256" key="1">
    <source>
        <dbReference type="ARBA" id="ARBA00022614"/>
    </source>
</evidence>
<dbReference type="GeneID" id="92375086"/>
<dbReference type="PANTHER" id="PTHR46652:SF3">
    <property type="entry name" value="LEUCINE-RICH REPEAT-CONTAINING PROTEIN 9"/>
    <property type="match status" value="1"/>
</dbReference>
<name>A0A1G4IC54_TRYEQ</name>
<feature type="coiled-coil region" evidence="3">
    <location>
        <begin position="492"/>
        <end position="570"/>
    </location>
</feature>
<dbReference type="EMBL" id="CZPT02001254">
    <property type="protein sequence ID" value="SCU69580.1"/>
    <property type="molecule type" value="Genomic_DNA"/>
</dbReference>
<dbReference type="Pfam" id="PF13855">
    <property type="entry name" value="LRR_8"/>
    <property type="match status" value="1"/>
</dbReference>
<comment type="caution">
    <text evidence="5">The sequence shown here is derived from an EMBL/GenBank/DDBJ whole genome shotgun (WGS) entry which is preliminary data.</text>
</comment>
<keyword evidence="3" id="KW-0175">Coiled coil</keyword>
<organism evidence="5 6">
    <name type="scientific">Trypanosoma equiperdum</name>
    <dbReference type="NCBI Taxonomy" id="5694"/>
    <lineage>
        <taxon>Eukaryota</taxon>
        <taxon>Discoba</taxon>
        <taxon>Euglenozoa</taxon>
        <taxon>Kinetoplastea</taxon>
        <taxon>Metakinetoplastina</taxon>
        <taxon>Trypanosomatida</taxon>
        <taxon>Trypanosomatidae</taxon>
        <taxon>Trypanosoma</taxon>
    </lineage>
</organism>
<feature type="region of interest" description="Disordered" evidence="4">
    <location>
        <begin position="1"/>
        <end position="20"/>
    </location>
</feature>
<dbReference type="InterPro" id="IPR001611">
    <property type="entry name" value="Leu-rich_rpt"/>
</dbReference>
<evidence type="ECO:0000256" key="3">
    <source>
        <dbReference type="SAM" id="Coils"/>
    </source>
</evidence>
<dbReference type="Gene3D" id="3.80.10.10">
    <property type="entry name" value="Ribonuclease Inhibitor"/>
    <property type="match status" value="2"/>
</dbReference>
<feature type="coiled-coil region" evidence="3">
    <location>
        <begin position="895"/>
        <end position="932"/>
    </location>
</feature>
<evidence type="ECO:0000256" key="2">
    <source>
        <dbReference type="ARBA" id="ARBA00022737"/>
    </source>
</evidence>
<dbReference type="InterPro" id="IPR050836">
    <property type="entry name" value="SDS22/Internalin_LRR"/>
</dbReference>
<sequence>MHAGTPTTRAATPVHSKHQPLLMPARKRALSPIPQRLQQRPSFGVASPKRNMLFQRVKAQDEASVSLPDETIRELRNTRSLFLCCRNLLSFGHIQYLEHMTNLSSLNVHMNAISRLECLFNLRNLAELDVSANELRDVDEGAFVGLCKLRRLNLSSNFLTSLSGFKHLPALEWLSVSFNELEDLGEVQQLPCPQKLVYLDVCGNKIPSVANLVKPLGKCCDLAELRVEVPRAALLLPTTPPQLQLRENPFCATESNYVERILAKFKRLKVLNGVPCGCDLTGDLHVSSYSAAASEGPLTKDNGISVRECKLHPITAADSRDTASRGELRDAGHCRKEVVGAADTSGVAGNEVRNSNDCDGSGSFLNVVEITSSSEGLTSPVCVSRGVTTDLSVPPHRVMHLSSTDDVAAQKVLEDDNAHLKLSLRRLQEQLSLRVALEEDLRRSLEEARRNHASLVESSEVESKRFGRQIDALKDELSRRAQESGVLERQHRANLEKQMKNHKAAMRELRQREAVRAAQDLEEKLSQVHKEADKRSAELQERVDSTLKQNEWLQKMNVQIEERVKQLQAEFLLCEQSAKLCEKRYLLMLEECSSRHAVEVAALNALVSSGAAYLHLWQHHGRMLLVSHSNNQQEWKEYTSKLKKHYEGIVTQLHAAQAARGTRFDVACDPIVVSNENLRMDEEVPKLQEALSLARESEQLVSRENVRLLSCVAAMEKELADSVKLLQEHQAAARSAQDEFTRERDNLLRTLHNLRDTIRKKDTAYDELEAEAEAKIDEKRAIIAKLEARLEEARESAECQREEAAKLLRVEEELRRVKAEFSAIEKDASLQTTTQQPQLKELMDALDDSKRKLATLTAREHQQSVKLARAAEALMLVRGQLVRLDEVNTSLTNELSEREAALRAATTENRHLQQQLQEIQETERARHRAALQTLSQLMVGGIEGATRA</sequence>
<keyword evidence="6" id="KW-1185">Reference proteome</keyword>